<dbReference type="Pfam" id="PF12773">
    <property type="entry name" value="DZR"/>
    <property type="match status" value="1"/>
</dbReference>
<dbReference type="InterPro" id="IPR025874">
    <property type="entry name" value="DZR"/>
</dbReference>
<sequence length="157" mass="17130">MEFEFLEKMGETISTKSKDVAKKVKDMSDVSKLNSQIADEEGRKNGLFKKIGQLYFEKYKDNESDQFIVEIREIIKAQQQIEEYKKEVNAIKGVTLCPGCGNEVPVSTTFCGKCGAKIPAAEPAEAPVAQPEGKTCPACGKPAGADDVFCGYCGAKF</sequence>
<dbReference type="AlphaFoldDB" id="A0A1H0C2C2"/>
<evidence type="ECO:0000259" key="1">
    <source>
        <dbReference type="Pfam" id="PF12773"/>
    </source>
</evidence>
<protein>
    <submittedName>
        <fullName evidence="2">Double zinc ribbon</fullName>
    </submittedName>
</protein>
<feature type="domain" description="DZANK-type" evidence="1">
    <location>
        <begin position="97"/>
        <end position="154"/>
    </location>
</feature>
<evidence type="ECO:0000313" key="2">
    <source>
        <dbReference type="EMBL" id="SDN52021.1"/>
    </source>
</evidence>
<dbReference type="EMBL" id="FNID01000021">
    <property type="protein sequence ID" value="SDN52021.1"/>
    <property type="molecule type" value="Genomic_DNA"/>
</dbReference>
<name>A0A1H0C2C2_9FIRM</name>
<dbReference type="RefSeq" id="WP_092640910.1">
    <property type="nucleotide sequence ID" value="NZ_FNID01000021.1"/>
</dbReference>
<keyword evidence="3" id="KW-1185">Reference proteome</keyword>
<evidence type="ECO:0000313" key="3">
    <source>
        <dbReference type="Proteomes" id="UP000199182"/>
    </source>
</evidence>
<dbReference type="STRING" id="258515.SAMN05192585_12149"/>
<dbReference type="OrthoDB" id="9788304at2"/>
<reference evidence="2 3" key="1">
    <citation type="submission" date="2016-10" db="EMBL/GenBank/DDBJ databases">
        <authorList>
            <person name="de Groot N.N."/>
        </authorList>
    </citation>
    <scope>NUCLEOTIDE SEQUENCE [LARGE SCALE GENOMIC DNA]</scope>
    <source>
        <strain evidence="2 3">CGMCC 1.5012</strain>
    </source>
</reference>
<dbReference type="Proteomes" id="UP000199182">
    <property type="component" value="Unassembled WGS sequence"/>
</dbReference>
<accession>A0A1H0C2C2</accession>
<organism evidence="2 3">
    <name type="scientific">Acetanaerobacterium elongatum</name>
    <dbReference type="NCBI Taxonomy" id="258515"/>
    <lineage>
        <taxon>Bacteria</taxon>
        <taxon>Bacillati</taxon>
        <taxon>Bacillota</taxon>
        <taxon>Clostridia</taxon>
        <taxon>Eubacteriales</taxon>
        <taxon>Oscillospiraceae</taxon>
        <taxon>Acetanaerobacterium</taxon>
    </lineage>
</organism>
<proteinExistence type="predicted"/>
<gene>
    <name evidence="2" type="ORF">SAMN05192585_12149</name>
</gene>